<dbReference type="InParanoid" id="M4B9N8"/>
<name>M4B9N8_HYAAE</name>
<dbReference type="EnsemblProtists" id="HpaT802998">
    <property type="protein sequence ID" value="HpaP802998"/>
    <property type="gene ID" value="HpaG802998"/>
</dbReference>
<dbReference type="Proteomes" id="UP000011713">
    <property type="component" value="Unassembled WGS sequence"/>
</dbReference>
<dbReference type="EMBL" id="JH598031">
    <property type="status" value="NOT_ANNOTATED_CDS"/>
    <property type="molecule type" value="Genomic_DNA"/>
</dbReference>
<keyword evidence="2" id="KW-1185">Reference proteome</keyword>
<evidence type="ECO:0000313" key="1">
    <source>
        <dbReference type="EnsemblProtists" id="HpaP802998"/>
    </source>
</evidence>
<accession>M4B9N8</accession>
<protein>
    <submittedName>
        <fullName evidence="1">Uncharacterized protein</fullName>
    </submittedName>
</protein>
<dbReference type="HOGENOM" id="CLU_2817894_0_0_1"/>
<evidence type="ECO:0000313" key="2">
    <source>
        <dbReference type="Proteomes" id="UP000011713"/>
    </source>
</evidence>
<organism evidence="1 2">
    <name type="scientific">Hyaloperonospora arabidopsidis (strain Emoy2)</name>
    <name type="common">Downy mildew agent</name>
    <name type="synonym">Peronospora arabidopsidis</name>
    <dbReference type="NCBI Taxonomy" id="559515"/>
    <lineage>
        <taxon>Eukaryota</taxon>
        <taxon>Sar</taxon>
        <taxon>Stramenopiles</taxon>
        <taxon>Oomycota</taxon>
        <taxon>Peronosporomycetes</taxon>
        <taxon>Peronosporales</taxon>
        <taxon>Peronosporaceae</taxon>
        <taxon>Hyaloperonospora</taxon>
    </lineage>
</organism>
<reference evidence="2" key="1">
    <citation type="journal article" date="2010" name="Science">
        <title>Signatures of adaptation to obligate biotrophy in the Hyaloperonospora arabidopsidis genome.</title>
        <authorList>
            <person name="Baxter L."/>
            <person name="Tripathy S."/>
            <person name="Ishaque N."/>
            <person name="Boot N."/>
            <person name="Cabral A."/>
            <person name="Kemen E."/>
            <person name="Thines M."/>
            <person name="Ah-Fong A."/>
            <person name="Anderson R."/>
            <person name="Badejoko W."/>
            <person name="Bittner-Eddy P."/>
            <person name="Boore J.L."/>
            <person name="Chibucos M.C."/>
            <person name="Coates M."/>
            <person name="Dehal P."/>
            <person name="Delehaunty K."/>
            <person name="Dong S."/>
            <person name="Downton P."/>
            <person name="Dumas B."/>
            <person name="Fabro G."/>
            <person name="Fronick C."/>
            <person name="Fuerstenberg S.I."/>
            <person name="Fulton L."/>
            <person name="Gaulin E."/>
            <person name="Govers F."/>
            <person name="Hughes L."/>
            <person name="Humphray S."/>
            <person name="Jiang R.H."/>
            <person name="Judelson H."/>
            <person name="Kamoun S."/>
            <person name="Kyung K."/>
            <person name="Meijer H."/>
            <person name="Minx P."/>
            <person name="Morris P."/>
            <person name="Nelson J."/>
            <person name="Phuntumart V."/>
            <person name="Qutob D."/>
            <person name="Rehmany A."/>
            <person name="Rougon-Cardoso A."/>
            <person name="Ryden P."/>
            <person name="Torto-Alalibo T."/>
            <person name="Studholme D."/>
            <person name="Wang Y."/>
            <person name="Win J."/>
            <person name="Wood J."/>
            <person name="Clifton S.W."/>
            <person name="Rogers J."/>
            <person name="Van den Ackerveken G."/>
            <person name="Jones J.D."/>
            <person name="McDowell J.M."/>
            <person name="Beynon J."/>
            <person name="Tyler B.M."/>
        </authorList>
    </citation>
    <scope>NUCLEOTIDE SEQUENCE [LARGE SCALE GENOMIC DNA]</scope>
    <source>
        <strain evidence="2">Emoy2</strain>
    </source>
</reference>
<dbReference type="VEuPathDB" id="FungiDB:HpaG802998"/>
<proteinExistence type="predicted"/>
<reference evidence="1" key="2">
    <citation type="submission" date="2015-06" db="UniProtKB">
        <authorList>
            <consortium name="EnsemblProtists"/>
        </authorList>
    </citation>
    <scope>IDENTIFICATION</scope>
    <source>
        <strain evidence="1">Emoy2</strain>
    </source>
</reference>
<dbReference type="AlphaFoldDB" id="M4B9N8"/>
<sequence>MHLSSWRSTRSSTPLVKGVLQVVAFEDLRQRRTWSVSAFLNLVIARPFAARLLQFSLSPSRTFQSRS</sequence>